<reference evidence="2 3" key="1">
    <citation type="submission" date="2018-08" db="EMBL/GenBank/DDBJ databases">
        <authorList>
            <person name="Laetsch R D."/>
            <person name="Stevens L."/>
            <person name="Kumar S."/>
            <person name="Blaxter L. M."/>
        </authorList>
    </citation>
    <scope>NUCLEOTIDE SEQUENCE [LARGE SCALE GENOMIC DNA]</scope>
</reference>
<feature type="compositionally biased region" description="Polar residues" evidence="1">
    <location>
        <begin position="48"/>
        <end position="59"/>
    </location>
</feature>
<organism evidence="2 3">
    <name type="scientific">Litomosoides sigmodontis</name>
    <name type="common">Filarial nematode worm</name>
    <dbReference type="NCBI Taxonomy" id="42156"/>
    <lineage>
        <taxon>Eukaryota</taxon>
        <taxon>Metazoa</taxon>
        <taxon>Ecdysozoa</taxon>
        <taxon>Nematoda</taxon>
        <taxon>Chromadorea</taxon>
        <taxon>Rhabditida</taxon>
        <taxon>Spirurina</taxon>
        <taxon>Spiruromorpha</taxon>
        <taxon>Filarioidea</taxon>
        <taxon>Onchocercidae</taxon>
        <taxon>Litomosoides</taxon>
    </lineage>
</organism>
<dbReference type="STRING" id="42156.A0A3P6TF14"/>
<accession>A0A3P6TF14</accession>
<feature type="compositionally biased region" description="Low complexity" evidence="1">
    <location>
        <begin position="86"/>
        <end position="119"/>
    </location>
</feature>
<dbReference type="OrthoDB" id="2161974at2759"/>
<evidence type="ECO:0000313" key="3">
    <source>
        <dbReference type="Proteomes" id="UP000277928"/>
    </source>
</evidence>
<feature type="non-terminal residue" evidence="2">
    <location>
        <position position="1"/>
    </location>
</feature>
<evidence type="ECO:0000256" key="1">
    <source>
        <dbReference type="SAM" id="MobiDB-lite"/>
    </source>
</evidence>
<feature type="region of interest" description="Disordered" evidence="1">
    <location>
        <begin position="363"/>
        <end position="409"/>
    </location>
</feature>
<feature type="region of interest" description="Disordered" evidence="1">
    <location>
        <begin position="206"/>
        <end position="311"/>
    </location>
</feature>
<name>A0A3P6TF14_LITSI</name>
<feature type="compositionally biased region" description="Polar residues" evidence="1">
    <location>
        <begin position="372"/>
        <end position="394"/>
    </location>
</feature>
<feature type="compositionally biased region" description="Polar residues" evidence="1">
    <location>
        <begin position="75"/>
        <end position="85"/>
    </location>
</feature>
<protein>
    <submittedName>
        <fullName evidence="2">Uncharacterized protein</fullName>
    </submittedName>
</protein>
<dbReference type="AlphaFoldDB" id="A0A3P6TF14"/>
<dbReference type="OMA" id="ATVTECA"/>
<dbReference type="Proteomes" id="UP000277928">
    <property type="component" value="Unassembled WGS sequence"/>
</dbReference>
<proteinExistence type="predicted"/>
<feature type="region of interest" description="Disordered" evidence="1">
    <location>
        <begin position="168"/>
        <end position="189"/>
    </location>
</feature>
<gene>
    <name evidence="2" type="ORF">NLS_LOCUS5374</name>
</gene>
<sequence length="647" mass="67027">GGDNSGHYGFRAVRSLLDAVNEVKRYLFALIVGCLMLNVKYPLQTTSATVTSSKLTSPKASALRTPAIRVPPPQIKTSGLNNNEQSRPSSRSSSLASSGTFTSAPSTTSTAPSISGSSTENQKMLKIKFFSGNKDKGKTQATMGTSGIAATSAGRGTMAEMRNSKLAANQNNDETGKISGLVKPKNNSMKVSRKIPATAPVLLAAPRDTMMKGTGSRASGLPLQSSSSSSSCSNTTLQGVKRAASRAPQSSATQLRQPANLDPTKNKRFSKSSEEDSAYAGFGSSSPISSAESSSMSLNSTSSKNSSCSAVAANHPRARTLSALTFQHSATANHRFISGTVQPPSSPHEAKPTLAVKGISAPKITRLAPPSNKYTSPTVTIPRNSPTSGESSPSKGLLSGPDSGSKSEVTATVITSNASVAGNATSTLIASKTAKSSVPSQSPTVGIVSPMMSHRTIKLPQTSSSIADGSSQSDASTTSGSRDSDNVSVIYNPEIEEANSLSHNSTTKAVVAEKKPPPLPPARTNSHLETAFDSNCGVATSEITTTTSKSNISTFSGSDLEGIRPMEPIVPLVPPPYNVVRNGKTYRQNVSARNGSLRDSSTSDDSIDSISTTIRCGAPHRPSGYLSEGESLFTANVAIPELSMAGK</sequence>
<evidence type="ECO:0000313" key="2">
    <source>
        <dbReference type="EMBL" id="VDK81613.1"/>
    </source>
</evidence>
<feature type="compositionally biased region" description="Polar residues" evidence="1">
    <location>
        <begin position="247"/>
        <end position="257"/>
    </location>
</feature>
<feature type="compositionally biased region" description="Low complexity" evidence="1">
    <location>
        <begin position="463"/>
        <end position="481"/>
    </location>
</feature>
<dbReference type="EMBL" id="UYRX01000401">
    <property type="protein sequence ID" value="VDK81613.1"/>
    <property type="molecule type" value="Genomic_DNA"/>
</dbReference>
<feature type="compositionally biased region" description="Low complexity" evidence="1">
    <location>
        <begin position="284"/>
        <end position="311"/>
    </location>
</feature>
<feature type="region of interest" description="Disordered" evidence="1">
    <location>
        <begin position="460"/>
        <end position="486"/>
    </location>
</feature>
<feature type="region of interest" description="Disordered" evidence="1">
    <location>
        <begin position="48"/>
        <end position="119"/>
    </location>
</feature>
<keyword evidence="3" id="KW-1185">Reference proteome</keyword>